<comment type="caution">
    <text evidence="2">The sequence shown here is derived from an EMBL/GenBank/DDBJ whole genome shotgun (WGS) entry which is preliminary data.</text>
</comment>
<name>S9QZW3_9RHOB</name>
<evidence type="ECO:0000313" key="2">
    <source>
        <dbReference type="EMBL" id="EPX86931.1"/>
    </source>
</evidence>
<evidence type="ECO:0000313" key="3">
    <source>
        <dbReference type="Proteomes" id="UP000015347"/>
    </source>
</evidence>
<organism evidence="2 3">
    <name type="scientific">Salipiger mucosus DSM 16094</name>
    <dbReference type="NCBI Taxonomy" id="1123237"/>
    <lineage>
        <taxon>Bacteria</taxon>
        <taxon>Pseudomonadati</taxon>
        <taxon>Pseudomonadota</taxon>
        <taxon>Alphaproteobacteria</taxon>
        <taxon>Rhodobacterales</taxon>
        <taxon>Roseobacteraceae</taxon>
        <taxon>Salipiger</taxon>
    </lineage>
</organism>
<accession>S9QZW3</accession>
<dbReference type="EMBL" id="APVH01000003">
    <property type="protein sequence ID" value="EPX86931.1"/>
    <property type="molecule type" value="Genomic_DNA"/>
</dbReference>
<protein>
    <submittedName>
        <fullName evidence="2">Uncharacterized protein</fullName>
    </submittedName>
</protein>
<proteinExistence type="predicted"/>
<gene>
    <name evidence="2" type="ORF">Salmuc_01583</name>
</gene>
<evidence type="ECO:0000256" key="1">
    <source>
        <dbReference type="SAM" id="MobiDB-lite"/>
    </source>
</evidence>
<dbReference type="HOGENOM" id="CLU_2773503_0_0_5"/>
<reference evidence="3" key="1">
    <citation type="journal article" date="2014" name="Stand. Genomic Sci.">
        <title>Genome sequence of the exopolysaccharide-producing Salipiger mucosus type strain (DSM 16094(T)), a moderately halophilic member of the Roseobacter clade.</title>
        <authorList>
            <person name="Riedel T."/>
            <person name="Spring S."/>
            <person name="Fiebig A."/>
            <person name="Petersen J."/>
            <person name="Kyrpides N.C."/>
            <person name="Goker M."/>
            <person name="Klenk H.P."/>
        </authorList>
    </citation>
    <scope>NUCLEOTIDE SEQUENCE [LARGE SCALE GENOMIC DNA]</scope>
    <source>
        <strain evidence="3">DSM 16094</strain>
    </source>
</reference>
<keyword evidence="3" id="KW-1185">Reference proteome</keyword>
<dbReference type="STRING" id="1123237.Salmuc_01583"/>
<dbReference type="Proteomes" id="UP000015347">
    <property type="component" value="Unassembled WGS sequence"/>
</dbReference>
<feature type="region of interest" description="Disordered" evidence="1">
    <location>
        <begin position="46"/>
        <end position="69"/>
    </location>
</feature>
<sequence length="69" mass="7575">MISGPEPSTAEAFRSCRKSRCAAPANFFIGLCGKLILLKAEEISGNQNMWAPRKNTQRSKRTGGAPRHE</sequence>
<dbReference type="AlphaFoldDB" id="S9QZW3"/>